<evidence type="ECO:0000256" key="9">
    <source>
        <dbReference type="ARBA" id="ARBA00023136"/>
    </source>
</evidence>
<keyword evidence="8 11" id="KW-0406">Ion transport</keyword>
<evidence type="ECO:0000256" key="4">
    <source>
        <dbReference type="ARBA" id="ARBA00022547"/>
    </source>
</evidence>
<organism evidence="13 14">
    <name type="scientific">Fusobacterium necrogenes</name>
    <dbReference type="NCBI Taxonomy" id="858"/>
    <lineage>
        <taxon>Bacteria</taxon>
        <taxon>Fusobacteriati</taxon>
        <taxon>Fusobacteriota</taxon>
        <taxon>Fusobacteriia</taxon>
        <taxon>Fusobacteriales</taxon>
        <taxon>Fusobacteriaceae</taxon>
        <taxon>Fusobacterium</taxon>
    </lineage>
</organism>
<evidence type="ECO:0000256" key="7">
    <source>
        <dbReference type="ARBA" id="ARBA00022989"/>
    </source>
</evidence>
<feature type="transmembrane region" description="Helical" evidence="11">
    <location>
        <begin position="125"/>
        <end position="150"/>
    </location>
</feature>
<feature type="transmembrane region" description="Helical" evidence="11">
    <location>
        <begin position="194"/>
        <end position="211"/>
    </location>
</feature>
<dbReference type="InterPro" id="IPR000568">
    <property type="entry name" value="ATP_synth_F0_asu"/>
</dbReference>
<reference evidence="13 14" key="1">
    <citation type="submission" date="2018-06" db="EMBL/GenBank/DDBJ databases">
        <authorList>
            <consortium name="Pathogen Informatics"/>
            <person name="Doyle S."/>
        </authorList>
    </citation>
    <scope>NUCLEOTIDE SEQUENCE [LARGE SCALE GENOMIC DNA]</scope>
    <source>
        <strain evidence="13 14">NCTC10723</strain>
    </source>
</reference>
<feature type="transmembrane region" description="Helical" evidence="11">
    <location>
        <begin position="255"/>
        <end position="277"/>
    </location>
</feature>
<evidence type="ECO:0000313" key="13">
    <source>
        <dbReference type="EMBL" id="STO32060.1"/>
    </source>
</evidence>
<evidence type="ECO:0000256" key="11">
    <source>
        <dbReference type="HAMAP-Rule" id="MF_01393"/>
    </source>
</evidence>
<evidence type="ECO:0000256" key="3">
    <source>
        <dbReference type="ARBA" id="ARBA00022448"/>
    </source>
</evidence>
<keyword evidence="4 11" id="KW-0138">CF(0)</keyword>
<dbReference type="NCBIfam" id="TIGR01131">
    <property type="entry name" value="ATP_synt_6_or_A"/>
    <property type="match status" value="1"/>
</dbReference>
<dbReference type="GO" id="GO:0042777">
    <property type="term" value="P:proton motive force-driven plasma membrane ATP synthesis"/>
    <property type="evidence" value="ECO:0007669"/>
    <property type="project" value="TreeGrafter"/>
</dbReference>
<keyword evidence="14" id="KW-1185">Reference proteome</keyword>
<dbReference type="Proteomes" id="UP000255328">
    <property type="component" value="Unassembled WGS sequence"/>
</dbReference>
<comment type="similarity">
    <text evidence="2 11 12">Belongs to the ATPase A chain family.</text>
</comment>
<dbReference type="GO" id="GO:0045259">
    <property type="term" value="C:proton-transporting ATP synthase complex"/>
    <property type="evidence" value="ECO:0007669"/>
    <property type="project" value="UniProtKB-KW"/>
</dbReference>
<keyword evidence="10 11" id="KW-0066">ATP synthesis</keyword>
<keyword evidence="6 11" id="KW-0375">Hydrogen ion transport</keyword>
<evidence type="ECO:0000256" key="2">
    <source>
        <dbReference type="ARBA" id="ARBA00006810"/>
    </source>
</evidence>
<name>A0A377GYI7_9FUSO</name>
<proteinExistence type="inferred from homology"/>
<evidence type="ECO:0000256" key="5">
    <source>
        <dbReference type="ARBA" id="ARBA00022692"/>
    </source>
</evidence>
<accession>A0A377GYI7</accession>
<feature type="transmembrane region" description="Helical" evidence="11">
    <location>
        <begin position="7"/>
        <end position="26"/>
    </location>
</feature>
<dbReference type="GO" id="GO:0046933">
    <property type="term" value="F:proton-transporting ATP synthase activity, rotational mechanism"/>
    <property type="evidence" value="ECO:0007669"/>
    <property type="project" value="UniProtKB-UniRule"/>
</dbReference>
<dbReference type="Gene3D" id="1.20.120.220">
    <property type="entry name" value="ATP synthase, F0 complex, subunit A"/>
    <property type="match status" value="1"/>
</dbReference>
<dbReference type="PRINTS" id="PR00123">
    <property type="entry name" value="ATPASEA"/>
</dbReference>
<dbReference type="SUPFAM" id="SSF81336">
    <property type="entry name" value="F1F0 ATP synthase subunit A"/>
    <property type="match status" value="1"/>
</dbReference>
<evidence type="ECO:0000256" key="8">
    <source>
        <dbReference type="ARBA" id="ARBA00023065"/>
    </source>
</evidence>
<dbReference type="GO" id="GO:0005886">
    <property type="term" value="C:plasma membrane"/>
    <property type="evidence" value="ECO:0007669"/>
    <property type="project" value="UniProtKB-SubCell"/>
</dbReference>
<dbReference type="InterPro" id="IPR045082">
    <property type="entry name" value="ATP_syn_F0_a_bact/chloroplast"/>
</dbReference>
<evidence type="ECO:0000256" key="10">
    <source>
        <dbReference type="ARBA" id="ARBA00023310"/>
    </source>
</evidence>
<gene>
    <name evidence="11 13" type="primary">atpB</name>
    <name evidence="13" type="ORF">NCTC10723_01525</name>
</gene>
<feature type="transmembrane region" description="Helical" evidence="11">
    <location>
        <begin position="63"/>
        <end position="85"/>
    </location>
</feature>
<protein>
    <recommendedName>
        <fullName evidence="11 12">ATP synthase subunit a</fullName>
    </recommendedName>
    <alternativeName>
        <fullName evidence="11">ATP synthase F0 sector subunit a</fullName>
    </alternativeName>
    <alternativeName>
        <fullName evidence="11">F-ATPase subunit 6</fullName>
    </alternativeName>
</protein>
<dbReference type="CDD" id="cd00310">
    <property type="entry name" value="ATP-synt_Fo_a_6"/>
    <property type="match status" value="1"/>
</dbReference>
<dbReference type="PANTHER" id="PTHR42823">
    <property type="entry name" value="ATP SYNTHASE SUBUNIT A, CHLOROPLASTIC"/>
    <property type="match status" value="1"/>
</dbReference>
<keyword evidence="11" id="KW-1003">Cell membrane</keyword>
<dbReference type="Pfam" id="PF00119">
    <property type="entry name" value="ATP-synt_A"/>
    <property type="match status" value="1"/>
</dbReference>
<dbReference type="HAMAP" id="MF_01393">
    <property type="entry name" value="ATP_synth_a_bact"/>
    <property type="match status" value="1"/>
</dbReference>
<keyword evidence="7 11" id="KW-1133">Transmembrane helix</keyword>
<keyword evidence="5 11" id="KW-0812">Transmembrane</keyword>
<keyword evidence="9 11" id="KW-0472">Membrane</keyword>
<feature type="transmembrane region" description="Helical" evidence="11">
    <location>
        <begin position="223"/>
        <end position="243"/>
    </location>
</feature>
<evidence type="ECO:0000256" key="1">
    <source>
        <dbReference type="ARBA" id="ARBA00004141"/>
    </source>
</evidence>
<evidence type="ECO:0000256" key="6">
    <source>
        <dbReference type="ARBA" id="ARBA00022781"/>
    </source>
</evidence>
<evidence type="ECO:0000313" key="14">
    <source>
        <dbReference type="Proteomes" id="UP000255328"/>
    </source>
</evidence>
<dbReference type="PANTHER" id="PTHR42823:SF3">
    <property type="entry name" value="ATP SYNTHASE SUBUNIT A, CHLOROPLASTIC"/>
    <property type="match status" value="1"/>
</dbReference>
<dbReference type="AlphaFoldDB" id="A0A377GYI7"/>
<dbReference type="RefSeq" id="WP_407918893.1">
    <property type="nucleotide sequence ID" value="NZ_CASFEE010000008.1"/>
</dbReference>
<sequence length="289" mass="31703">MNKIKTLIPIAIIAAIGGIIRKLSFIEFQVPPLVEGPKVVFFIPLPEFLHKIPFAMEIGNGGYGLPVTITVVTTWFLILFMFILFRVGTSKLEVIPGKLQLILESIYAFLDGVVGQMMGSWKKKYLSYIGPLFLFIFTANTISFFPIPWFSVADGHITFAPAFRSPTSDLNTTVGLALLTTFMFLKASIKTNGVLGYFKGFLAPIPVMLPLNIVGEFAKPVNISVRLFGNAFAGGVIMGLLYMGAPAAIPAGLHLYFDLFSGLVQSFVFIMLSMVYIQGSLGDSEYVEE</sequence>
<comment type="function">
    <text evidence="11 12">Key component of the proton channel; it plays a direct role in the translocation of protons across the membrane.</text>
</comment>
<keyword evidence="3 11" id="KW-0813">Transport</keyword>
<dbReference type="EMBL" id="UGGU01000003">
    <property type="protein sequence ID" value="STO32060.1"/>
    <property type="molecule type" value="Genomic_DNA"/>
</dbReference>
<dbReference type="InterPro" id="IPR035908">
    <property type="entry name" value="F0_ATP_A_sf"/>
</dbReference>
<evidence type="ECO:0000256" key="12">
    <source>
        <dbReference type="RuleBase" id="RU000483"/>
    </source>
</evidence>
<comment type="subcellular location">
    <subcellularLocation>
        <location evidence="11 12">Cell membrane</location>
        <topology evidence="11 12">Multi-pass membrane protein</topology>
    </subcellularLocation>
    <subcellularLocation>
        <location evidence="1">Membrane</location>
        <topology evidence="1">Multi-pass membrane protein</topology>
    </subcellularLocation>
</comment>